<reference evidence="1" key="1">
    <citation type="submission" date="2014-05" db="EMBL/GenBank/DDBJ databases">
        <authorList>
            <person name="Chronopoulou M."/>
        </authorList>
    </citation>
    <scope>NUCLEOTIDE SEQUENCE</scope>
    <source>
        <tissue evidence="1">Whole organism</tissue>
    </source>
</reference>
<dbReference type="AlphaFoldDB" id="A0A0K2UPE7"/>
<sequence length="65" mass="7583">IVYNAVITHRDQIYINSIYKLDFVIYGLYGQLYNLDTSISRLISLLLLNAKGLCDNKLYYTSKFL</sequence>
<organism evidence="1">
    <name type="scientific">Lepeophtheirus salmonis</name>
    <name type="common">Salmon louse</name>
    <name type="synonym">Caligus salmonis</name>
    <dbReference type="NCBI Taxonomy" id="72036"/>
    <lineage>
        <taxon>Eukaryota</taxon>
        <taxon>Metazoa</taxon>
        <taxon>Ecdysozoa</taxon>
        <taxon>Arthropoda</taxon>
        <taxon>Crustacea</taxon>
        <taxon>Multicrustacea</taxon>
        <taxon>Hexanauplia</taxon>
        <taxon>Copepoda</taxon>
        <taxon>Siphonostomatoida</taxon>
        <taxon>Caligidae</taxon>
        <taxon>Lepeophtheirus</taxon>
    </lineage>
</organism>
<proteinExistence type="predicted"/>
<name>A0A0K2UPE7_LEPSM</name>
<accession>A0A0K2UPE7</accession>
<protein>
    <submittedName>
        <fullName evidence="1">Uncharacterized protein</fullName>
    </submittedName>
</protein>
<evidence type="ECO:0000313" key="1">
    <source>
        <dbReference type="EMBL" id="CDW39606.1"/>
    </source>
</evidence>
<feature type="non-terminal residue" evidence="1">
    <location>
        <position position="1"/>
    </location>
</feature>
<dbReference type="EMBL" id="HACA01022245">
    <property type="protein sequence ID" value="CDW39606.1"/>
    <property type="molecule type" value="Transcribed_RNA"/>
</dbReference>